<reference evidence="3" key="1">
    <citation type="submission" date="2021-02" db="EMBL/GenBank/DDBJ databases">
        <title>Genome sequence Cadophora malorum strain M34.</title>
        <authorList>
            <person name="Stefanovic E."/>
            <person name="Vu D."/>
            <person name="Scully C."/>
            <person name="Dijksterhuis J."/>
            <person name="Roader J."/>
            <person name="Houbraken J."/>
        </authorList>
    </citation>
    <scope>NUCLEOTIDE SEQUENCE</scope>
    <source>
        <strain evidence="3">M34</strain>
    </source>
</reference>
<evidence type="ECO:0000256" key="1">
    <source>
        <dbReference type="SAM" id="MobiDB-lite"/>
    </source>
</evidence>
<dbReference type="PANTHER" id="PTHR35910:SF6">
    <property type="entry name" value="2EXR DOMAIN-CONTAINING PROTEIN"/>
    <property type="match status" value="1"/>
</dbReference>
<sequence>MPLRSLLNRMATAKSKTKTSSSSNTTAIFPKFSNLPLEIRQKIWRETLPGPRVMLVTLSKSKNKKKNGTATTKPASYGGRHPALLSVDRTSRAEGFRFLRPKFNAFWNFELDTPYFEIKDNSDENVVLLAQLSRQGLLNDFKNIAVDWMLWNWRMATQNMEFRVTFGNKFNDYEHPVQTLNALPKIKRCSFVYTDHTLQADLVTGNPWYLDPLTKETALSDHWAAVEAEMRRQFEKLKETGKIGDWNPLDIKLRDCVEIEVCGIHGRERQWLPQDKLKRQPQGWEMDWFG</sequence>
<proteinExistence type="predicted"/>
<organism evidence="3 4">
    <name type="scientific">Cadophora malorum</name>
    <dbReference type="NCBI Taxonomy" id="108018"/>
    <lineage>
        <taxon>Eukaryota</taxon>
        <taxon>Fungi</taxon>
        <taxon>Dikarya</taxon>
        <taxon>Ascomycota</taxon>
        <taxon>Pezizomycotina</taxon>
        <taxon>Leotiomycetes</taxon>
        <taxon>Helotiales</taxon>
        <taxon>Ploettnerulaceae</taxon>
        <taxon>Cadophora</taxon>
    </lineage>
</organism>
<protein>
    <recommendedName>
        <fullName evidence="2">2EXR domain-containing protein</fullName>
    </recommendedName>
</protein>
<evidence type="ECO:0000313" key="3">
    <source>
        <dbReference type="EMBL" id="KAG4412156.1"/>
    </source>
</evidence>
<dbReference type="Pfam" id="PF20150">
    <property type="entry name" value="2EXR"/>
    <property type="match status" value="1"/>
</dbReference>
<dbReference type="EMBL" id="JAFJYH010000405">
    <property type="protein sequence ID" value="KAG4412156.1"/>
    <property type="molecule type" value="Genomic_DNA"/>
</dbReference>
<name>A0A8H7T374_9HELO</name>
<gene>
    <name evidence="3" type="ORF">IFR04_014704</name>
</gene>
<evidence type="ECO:0000259" key="2">
    <source>
        <dbReference type="Pfam" id="PF20150"/>
    </source>
</evidence>
<dbReference type="AlphaFoldDB" id="A0A8H7T374"/>
<keyword evidence="4" id="KW-1185">Reference proteome</keyword>
<accession>A0A8H7T374</accession>
<evidence type="ECO:0000313" key="4">
    <source>
        <dbReference type="Proteomes" id="UP000664132"/>
    </source>
</evidence>
<dbReference type="OrthoDB" id="3490595at2759"/>
<dbReference type="InterPro" id="IPR045518">
    <property type="entry name" value="2EXR"/>
</dbReference>
<dbReference type="PANTHER" id="PTHR35910">
    <property type="entry name" value="2EXR DOMAIN-CONTAINING PROTEIN"/>
    <property type="match status" value="1"/>
</dbReference>
<comment type="caution">
    <text evidence="3">The sequence shown here is derived from an EMBL/GenBank/DDBJ whole genome shotgun (WGS) entry which is preliminary data.</text>
</comment>
<feature type="domain" description="2EXR" evidence="2">
    <location>
        <begin position="29"/>
        <end position="113"/>
    </location>
</feature>
<feature type="region of interest" description="Disordered" evidence="1">
    <location>
        <begin position="59"/>
        <end position="78"/>
    </location>
</feature>
<dbReference type="Proteomes" id="UP000664132">
    <property type="component" value="Unassembled WGS sequence"/>
</dbReference>